<comment type="function">
    <text evidence="8">Involved in peptidoglycan biosynthesis. Transports lipid-linked peptidoglycan precursors from the inner to the outer leaflet of the cytoplasmic membrane.</text>
</comment>
<sequence length="581" mass="63278">MPFLRCVCSPYVIQPAYDNIMAVMVKSRLFSSTQNTVISAAFVLALAYGGSAVLGLIRSRLLSTFFGDGVDLSVFYIADRIPSLIYSILAVGALSSVFIPVFSYEITKSKAGAFKTASNIVSLCLGIFILFSLVVFMFSPQIIDALSAGKFSYYQVRMGAALMRLMLAAQMILLVSSFLGCILQSFRYFLVPALAPIFYNVGMIGGLVLFTARFGIYAAALGGLLGSVLHFAVQAIFIGRTGFTYSFGVDFKDKASLTMVKLLPPRILSLAASQISITITNFLAVLVSTGSVIYIRFADQLQSFPVNFFGASIALAALPSLSSESGQEDSETFRKTFITSFFQMMFLAVPASVIIIILRVPAVRLVYGASRFPWDATLQTALLLGIFGVSVFSQGAVLLLNRAFYALKNTKTPLGVSLISICTTTLFSFVAVKYLGLGAWAIAAAITLGSFIDFILLLAILQKHIGKLGFSDFYTPFLKIALSALAMGSSIYIPLKLLDIRVFDTTRTIELLALTAVVTLSGMASYLFFTRMLHVKEIDLPIRIETEDSRVAYFRQVENGLYIRMALLRPATNQASLPGRY</sequence>
<feature type="transmembrane region" description="Helical" evidence="8">
    <location>
        <begin position="473"/>
        <end position="495"/>
    </location>
</feature>
<reference evidence="9 10" key="1">
    <citation type="journal article" date="2015" name="Nature">
        <title>rRNA introns, odd ribosomes, and small enigmatic genomes across a large radiation of phyla.</title>
        <authorList>
            <person name="Brown C.T."/>
            <person name="Hug L.A."/>
            <person name="Thomas B.C."/>
            <person name="Sharon I."/>
            <person name="Castelle C.J."/>
            <person name="Singh A."/>
            <person name="Wilkins M.J."/>
            <person name="Williams K.H."/>
            <person name="Banfield J.F."/>
        </authorList>
    </citation>
    <scope>NUCLEOTIDE SEQUENCE [LARGE SCALE GENOMIC DNA]</scope>
</reference>
<feature type="transmembrane region" description="Helical" evidence="8">
    <location>
        <begin position="412"/>
        <end position="432"/>
    </location>
</feature>
<dbReference type="Proteomes" id="UP000034504">
    <property type="component" value="Unassembled WGS sequence"/>
</dbReference>
<evidence type="ECO:0000256" key="2">
    <source>
        <dbReference type="ARBA" id="ARBA00022475"/>
    </source>
</evidence>
<feature type="transmembrane region" description="Helical" evidence="8">
    <location>
        <begin position="189"/>
        <end position="210"/>
    </location>
</feature>
<evidence type="ECO:0000256" key="8">
    <source>
        <dbReference type="HAMAP-Rule" id="MF_02078"/>
    </source>
</evidence>
<dbReference type="UniPathway" id="UPA00219"/>
<dbReference type="GO" id="GO:0034204">
    <property type="term" value="P:lipid translocation"/>
    <property type="evidence" value="ECO:0007669"/>
    <property type="project" value="TreeGrafter"/>
</dbReference>
<organism evidence="9 10">
    <name type="scientific">candidate division WWE3 bacterium GW2011_GWC2_44_9</name>
    <dbReference type="NCBI Taxonomy" id="1619125"/>
    <lineage>
        <taxon>Bacteria</taxon>
        <taxon>Katanobacteria</taxon>
    </lineage>
</organism>
<comment type="pathway">
    <text evidence="8">Cell wall biogenesis; peptidoglycan biosynthesis.</text>
</comment>
<evidence type="ECO:0000256" key="3">
    <source>
        <dbReference type="ARBA" id="ARBA00022692"/>
    </source>
</evidence>
<keyword evidence="5 8" id="KW-0573">Peptidoglycan synthesis</keyword>
<dbReference type="HAMAP" id="MF_02078">
    <property type="entry name" value="MurJ_MviN"/>
    <property type="match status" value="1"/>
</dbReference>
<keyword evidence="7 8" id="KW-0472">Membrane</keyword>
<accession>A0A0G1MWI7</accession>
<gene>
    <name evidence="8" type="primary">murJ</name>
    <name evidence="9" type="ORF">UW82_C0002G0002</name>
</gene>
<dbReference type="NCBIfam" id="TIGR01695">
    <property type="entry name" value="murJ_mviN"/>
    <property type="match status" value="1"/>
</dbReference>
<keyword evidence="6 8" id="KW-1133">Transmembrane helix</keyword>
<feature type="transmembrane region" description="Helical" evidence="8">
    <location>
        <begin position="301"/>
        <end position="321"/>
    </location>
</feature>
<protein>
    <recommendedName>
        <fullName evidence="8">Probable lipid II flippase MurJ</fullName>
    </recommendedName>
</protein>
<evidence type="ECO:0000256" key="6">
    <source>
        <dbReference type="ARBA" id="ARBA00022989"/>
    </source>
</evidence>
<proteinExistence type="inferred from homology"/>
<dbReference type="GO" id="GO:0005886">
    <property type="term" value="C:plasma membrane"/>
    <property type="evidence" value="ECO:0007669"/>
    <property type="project" value="UniProtKB-SubCell"/>
</dbReference>
<evidence type="ECO:0000313" key="9">
    <source>
        <dbReference type="EMBL" id="KKT85132.1"/>
    </source>
</evidence>
<feature type="transmembrane region" description="Helical" evidence="8">
    <location>
        <begin position="216"/>
        <end position="238"/>
    </location>
</feature>
<feature type="transmembrane region" description="Helical" evidence="8">
    <location>
        <begin position="116"/>
        <end position="138"/>
    </location>
</feature>
<dbReference type="PANTHER" id="PTHR47019">
    <property type="entry name" value="LIPID II FLIPPASE MURJ"/>
    <property type="match status" value="1"/>
</dbReference>
<dbReference type="GO" id="GO:0071555">
    <property type="term" value="P:cell wall organization"/>
    <property type="evidence" value="ECO:0007669"/>
    <property type="project" value="UniProtKB-KW"/>
</dbReference>
<evidence type="ECO:0000256" key="5">
    <source>
        <dbReference type="ARBA" id="ARBA00022984"/>
    </source>
</evidence>
<feature type="transmembrane region" description="Helical" evidence="8">
    <location>
        <begin position="438"/>
        <end position="461"/>
    </location>
</feature>
<evidence type="ECO:0000256" key="1">
    <source>
        <dbReference type="ARBA" id="ARBA00004651"/>
    </source>
</evidence>
<dbReference type="EMBL" id="LCJU01000002">
    <property type="protein sequence ID" value="KKT85132.1"/>
    <property type="molecule type" value="Genomic_DNA"/>
</dbReference>
<dbReference type="CDD" id="cd13123">
    <property type="entry name" value="MATE_MurJ_like"/>
    <property type="match status" value="1"/>
</dbReference>
<dbReference type="AlphaFoldDB" id="A0A0G1MWI7"/>
<dbReference type="PANTHER" id="PTHR47019:SF1">
    <property type="entry name" value="LIPID II FLIPPASE MURJ"/>
    <property type="match status" value="1"/>
</dbReference>
<keyword evidence="8" id="KW-0813">Transport</keyword>
<feature type="transmembrane region" description="Helical" evidence="8">
    <location>
        <begin position="267"/>
        <end position="295"/>
    </location>
</feature>
<dbReference type="GO" id="GO:0009252">
    <property type="term" value="P:peptidoglycan biosynthetic process"/>
    <property type="evidence" value="ECO:0007669"/>
    <property type="project" value="UniProtKB-UniRule"/>
</dbReference>
<feature type="transmembrane region" description="Helical" evidence="8">
    <location>
        <begin position="380"/>
        <end position="400"/>
    </location>
</feature>
<dbReference type="GO" id="GO:0008360">
    <property type="term" value="P:regulation of cell shape"/>
    <property type="evidence" value="ECO:0007669"/>
    <property type="project" value="UniProtKB-KW"/>
</dbReference>
<feature type="transmembrane region" description="Helical" evidence="8">
    <location>
        <begin position="158"/>
        <end position="182"/>
    </location>
</feature>
<comment type="similarity">
    <text evidence="8">Belongs to the MurJ/MviN family.</text>
</comment>
<evidence type="ECO:0000256" key="7">
    <source>
        <dbReference type="ARBA" id="ARBA00023136"/>
    </source>
</evidence>
<keyword evidence="3 8" id="KW-0812">Transmembrane</keyword>
<dbReference type="GO" id="GO:0015648">
    <property type="term" value="F:lipid-linked peptidoglycan transporter activity"/>
    <property type="evidence" value="ECO:0007669"/>
    <property type="project" value="UniProtKB-UniRule"/>
</dbReference>
<keyword evidence="8" id="KW-0961">Cell wall biogenesis/degradation</keyword>
<feature type="transmembrane region" description="Helical" evidence="8">
    <location>
        <begin position="84"/>
        <end position="104"/>
    </location>
</feature>
<comment type="subcellular location">
    <subcellularLocation>
        <location evidence="1 8">Cell membrane</location>
        <topology evidence="1 8">Multi-pass membrane protein</topology>
    </subcellularLocation>
</comment>
<dbReference type="Pfam" id="PF03023">
    <property type="entry name" value="MurJ"/>
    <property type="match status" value="1"/>
</dbReference>
<evidence type="ECO:0000256" key="4">
    <source>
        <dbReference type="ARBA" id="ARBA00022960"/>
    </source>
</evidence>
<keyword evidence="2 8" id="KW-1003">Cell membrane</keyword>
<evidence type="ECO:0000313" key="10">
    <source>
        <dbReference type="Proteomes" id="UP000034504"/>
    </source>
</evidence>
<name>A0A0G1MWI7_UNCKA</name>
<dbReference type="InterPro" id="IPR051050">
    <property type="entry name" value="Lipid_II_flippase_MurJ/MviN"/>
</dbReference>
<dbReference type="PATRIC" id="fig|1619125.3.peg.38"/>
<feature type="transmembrane region" description="Helical" evidence="8">
    <location>
        <begin position="36"/>
        <end position="54"/>
    </location>
</feature>
<feature type="transmembrane region" description="Helical" evidence="8">
    <location>
        <begin position="511"/>
        <end position="529"/>
    </location>
</feature>
<dbReference type="PRINTS" id="PR01806">
    <property type="entry name" value="VIRFACTRMVIN"/>
</dbReference>
<keyword evidence="4 8" id="KW-0133">Cell shape</keyword>
<comment type="caution">
    <text evidence="9">The sequence shown here is derived from an EMBL/GenBank/DDBJ whole genome shotgun (WGS) entry which is preliminary data.</text>
</comment>
<feature type="transmembrane region" description="Helical" evidence="8">
    <location>
        <begin position="341"/>
        <end position="360"/>
    </location>
</feature>
<dbReference type="InterPro" id="IPR004268">
    <property type="entry name" value="MurJ"/>
</dbReference>